<evidence type="ECO:0000256" key="4">
    <source>
        <dbReference type="ARBA" id="ARBA00022737"/>
    </source>
</evidence>
<evidence type="ECO:0000256" key="5">
    <source>
        <dbReference type="ARBA" id="ARBA00022837"/>
    </source>
</evidence>
<feature type="compositionally biased region" description="Polar residues" evidence="7">
    <location>
        <begin position="316"/>
        <end position="326"/>
    </location>
</feature>
<keyword evidence="2" id="KW-0519">Myristate</keyword>
<feature type="domain" description="EF-hand" evidence="8">
    <location>
        <begin position="145"/>
        <end position="180"/>
    </location>
</feature>
<name>A0A812RGA0_9DINO</name>
<dbReference type="CDD" id="cd00051">
    <property type="entry name" value="EFh"/>
    <property type="match status" value="1"/>
</dbReference>
<dbReference type="InterPro" id="IPR002048">
    <property type="entry name" value="EF_hand_dom"/>
</dbReference>
<comment type="caution">
    <text evidence="9">The sequence shown here is derived from an EMBL/GenBank/DDBJ whole genome shotgun (WGS) entry which is preliminary data.</text>
</comment>
<accession>A0A812RGA0</accession>
<keyword evidence="10" id="KW-1185">Reference proteome</keyword>
<dbReference type="Gene3D" id="1.10.238.10">
    <property type="entry name" value="EF-hand"/>
    <property type="match status" value="1"/>
</dbReference>
<proteinExistence type="inferred from homology"/>
<dbReference type="InterPro" id="IPR028846">
    <property type="entry name" value="Recoverin"/>
</dbReference>
<feature type="domain" description="EF-hand" evidence="8">
    <location>
        <begin position="109"/>
        <end position="144"/>
    </location>
</feature>
<evidence type="ECO:0000256" key="2">
    <source>
        <dbReference type="ARBA" id="ARBA00022707"/>
    </source>
</evidence>
<organism evidence="9 10">
    <name type="scientific">Symbiodinium natans</name>
    <dbReference type="NCBI Taxonomy" id="878477"/>
    <lineage>
        <taxon>Eukaryota</taxon>
        <taxon>Sar</taxon>
        <taxon>Alveolata</taxon>
        <taxon>Dinophyceae</taxon>
        <taxon>Suessiales</taxon>
        <taxon>Symbiodiniaceae</taxon>
        <taxon>Symbiodinium</taxon>
    </lineage>
</organism>
<keyword evidence="5" id="KW-0106">Calcium</keyword>
<sequence>MGNHHSTGHFFNLCGCTDVIGFEGSAKAVINMYEIKPWNARSLIRDNLNKQGDLARKSPLRKVPIMDGLEYFQKQIRSSMFGSRELTKDRFVEIAVMLLGQQNIPHNPREREDLYQIFDSMDFDKNGTLSTGEWAAGLSVFFKGSMEEAVRAVFRCLDANENGAISKSELQVYLSPFVKAMSPPEAAALRPILEKKAVDDIYYDMDMDHQSDISSDEMLAWSRRGNNIIDRLADIIDQEVYQLWLAESKRKNQNRRYSDPSSASPAGSSPGSGRYEAMPMDYQEPGYGQRASMSSMGPGPAQPGYEHSEYGPGPYQQPNTGYSGNFQSSYASPPAYSSQSPQYSQYGGGMAQDARAPPPDLHDPFAQPRAGAMPPPPPPPAPGRGAPPGYAGGGCAPTQAYSAYSSAPCQSSSPQYRGRY</sequence>
<dbReference type="OrthoDB" id="191686at2759"/>
<keyword evidence="3" id="KW-0479">Metal-binding</keyword>
<evidence type="ECO:0000256" key="1">
    <source>
        <dbReference type="ARBA" id="ARBA00006049"/>
    </source>
</evidence>
<dbReference type="Pfam" id="PF13499">
    <property type="entry name" value="EF-hand_7"/>
    <property type="match status" value="1"/>
</dbReference>
<dbReference type="InterPro" id="IPR018247">
    <property type="entry name" value="EF_Hand_1_Ca_BS"/>
</dbReference>
<dbReference type="PANTHER" id="PTHR23055">
    <property type="entry name" value="CALCIUM BINDING PROTEINS"/>
    <property type="match status" value="1"/>
</dbReference>
<dbReference type="SMART" id="SM00054">
    <property type="entry name" value="EFh"/>
    <property type="match status" value="2"/>
</dbReference>
<dbReference type="AlphaFoldDB" id="A0A812RGA0"/>
<protein>
    <submittedName>
        <fullName evidence="9">Guca1a protein</fullName>
    </submittedName>
</protein>
<dbReference type="Proteomes" id="UP000604046">
    <property type="component" value="Unassembled WGS sequence"/>
</dbReference>
<feature type="compositionally biased region" description="Pro residues" evidence="7">
    <location>
        <begin position="373"/>
        <end position="382"/>
    </location>
</feature>
<dbReference type="PANTHER" id="PTHR23055:SF178">
    <property type="entry name" value="NEUROCALCIN HOMOLOG"/>
    <property type="match status" value="1"/>
</dbReference>
<dbReference type="PROSITE" id="PS00018">
    <property type="entry name" value="EF_HAND_1"/>
    <property type="match status" value="2"/>
</dbReference>
<feature type="compositionally biased region" description="Low complexity" evidence="7">
    <location>
        <begin position="260"/>
        <end position="273"/>
    </location>
</feature>
<dbReference type="GO" id="GO:0005509">
    <property type="term" value="F:calcium ion binding"/>
    <property type="evidence" value="ECO:0007669"/>
    <property type="project" value="InterPro"/>
</dbReference>
<dbReference type="PROSITE" id="PS50222">
    <property type="entry name" value="EF_HAND_2"/>
    <property type="match status" value="2"/>
</dbReference>
<gene>
    <name evidence="9" type="primary">Guca1a</name>
    <name evidence="9" type="ORF">SNAT2548_LOCUS23741</name>
</gene>
<evidence type="ECO:0000256" key="7">
    <source>
        <dbReference type="SAM" id="MobiDB-lite"/>
    </source>
</evidence>
<dbReference type="SUPFAM" id="SSF47473">
    <property type="entry name" value="EF-hand"/>
    <property type="match status" value="1"/>
</dbReference>
<dbReference type="EMBL" id="CAJNDS010002332">
    <property type="protein sequence ID" value="CAE7436846.1"/>
    <property type="molecule type" value="Genomic_DNA"/>
</dbReference>
<evidence type="ECO:0000256" key="6">
    <source>
        <dbReference type="ARBA" id="ARBA00023288"/>
    </source>
</evidence>
<evidence type="ECO:0000259" key="8">
    <source>
        <dbReference type="PROSITE" id="PS50222"/>
    </source>
</evidence>
<keyword evidence="6" id="KW-0449">Lipoprotein</keyword>
<evidence type="ECO:0000313" key="9">
    <source>
        <dbReference type="EMBL" id="CAE7436846.1"/>
    </source>
</evidence>
<feature type="compositionally biased region" description="Low complexity" evidence="7">
    <location>
        <begin position="396"/>
        <end position="420"/>
    </location>
</feature>
<dbReference type="InterPro" id="IPR011992">
    <property type="entry name" value="EF-hand-dom_pair"/>
</dbReference>
<evidence type="ECO:0000256" key="3">
    <source>
        <dbReference type="ARBA" id="ARBA00022723"/>
    </source>
</evidence>
<comment type="similarity">
    <text evidence="1">Belongs to the recoverin family.</text>
</comment>
<keyword evidence="4" id="KW-0677">Repeat</keyword>
<evidence type="ECO:0000313" key="10">
    <source>
        <dbReference type="Proteomes" id="UP000604046"/>
    </source>
</evidence>
<feature type="region of interest" description="Disordered" evidence="7">
    <location>
        <begin position="251"/>
        <end position="420"/>
    </location>
</feature>
<feature type="compositionally biased region" description="Low complexity" evidence="7">
    <location>
        <begin position="327"/>
        <end position="345"/>
    </location>
</feature>
<reference evidence="9" key="1">
    <citation type="submission" date="2021-02" db="EMBL/GenBank/DDBJ databases">
        <authorList>
            <person name="Dougan E. K."/>
            <person name="Rhodes N."/>
            <person name="Thang M."/>
            <person name="Chan C."/>
        </authorList>
    </citation>
    <scope>NUCLEOTIDE SEQUENCE</scope>
</reference>